<dbReference type="InterPro" id="IPR041636">
    <property type="entry name" value="RNase_J_C"/>
</dbReference>
<evidence type="ECO:0000259" key="1">
    <source>
        <dbReference type="Pfam" id="PF17770"/>
    </source>
</evidence>
<dbReference type="InterPro" id="IPR036866">
    <property type="entry name" value="RibonucZ/Hydroxyglut_hydro"/>
</dbReference>
<dbReference type="SUPFAM" id="SSF56281">
    <property type="entry name" value="Metallo-hydrolase/oxidoreductase"/>
    <property type="match status" value="1"/>
</dbReference>
<dbReference type="PANTHER" id="PTHR43694">
    <property type="entry name" value="RIBONUCLEASE J"/>
    <property type="match status" value="1"/>
</dbReference>
<organism evidence="2 3">
    <name type="scientific">Mycoplasma iguanae</name>
    <dbReference type="NCBI Taxonomy" id="292461"/>
    <lineage>
        <taxon>Bacteria</taxon>
        <taxon>Bacillati</taxon>
        <taxon>Mycoplasmatota</taxon>
        <taxon>Mollicutes</taxon>
        <taxon>Mycoplasmataceae</taxon>
        <taxon>Mycoplasma</taxon>
    </lineage>
</organism>
<dbReference type="PANTHER" id="PTHR43694:SF1">
    <property type="entry name" value="RIBONUCLEASE J"/>
    <property type="match status" value="1"/>
</dbReference>
<sequence length="549" mass="61987">MAKINFFALGGLDENGKNCYVLEVDNDLYIINSGTKVPISSVNGVDTLIPDFKFLEKNQKRIKGVFLTDVKNESFSAIPWLLMRVKNLKIYCSVFSKFIVLERLSKYKIGHNNFEVISLIKRTQIGMATITPISVAGALPGINGYNFETADGNILFLLNLVVGNLGLFGNTNLNFIKKVTNNEKPLLALFLDSGKSNLPGKSIDKIGITSKIEKVFQETKEESRIIIGAYDEEMFILNEVLTLAQKNDRPVIIYGRNYSQLLELSIRINKEQKMPKFLEYKYANKTKNAVILVVGKVERLYQRFLRITEKNDVFLKLKSEDSVIMIAPPVNGLEVTHALTLDEIARISKNLIDVSESEYYPLRPAKEDIAKIVSFLKPEHFIPLQGLYRYLVVASQEANKAGVSKAKSYVLQNGKTLSFVDGKLFSQKGFIKDAGETIIDGFGVGDISHEVIRERETLGRDGVISISSLLNYKTKKIEGEINIISSGTIIKEIKTEIHDMISSIFIQVCNENNLKNLKDVQEKIRKVVRKLIFKKIDKEPIVLVTFYEY</sequence>
<name>A0ABY5R9H2_9MOLU</name>
<gene>
    <name evidence="2" type="ORF">NV226_01540</name>
</gene>
<protein>
    <submittedName>
        <fullName evidence="2">Ribonuclease J</fullName>
    </submittedName>
</protein>
<dbReference type="EMBL" id="CP102734">
    <property type="protein sequence ID" value="UVD81971.1"/>
    <property type="molecule type" value="Genomic_DNA"/>
</dbReference>
<dbReference type="Pfam" id="PF17770">
    <property type="entry name" value="RNase_J_C"/>
    <property type="match status" value="1"/>
</dbReference>
<dbReference type="Gene3D" id="3.10.20.580">
    <property type="match status" value="1"/>
</dbReference>
<dbReference type="Gene3D" id="3.60.15.10">
    <property type="entry name" value="Ribonuclease Z/Hydroxyacylglutathione hydrolase-like"/>
    <property type="match status" value="1"/>
</dbReference>
<dbReference type="Gene3D" id="3.40.50.10710">
    <property type="entry name" value="Metallo-hydrolase/oxidoreductase"/>
    <property type="match status" value="1"/>
</dbReference>
<dbReference type="RefSeq" id="WP_258211145.1">
    <property type="nucleotide sequence ID" value="NZ_CP102734.1"/>
</dbReference>
<evidence type="ECO:0000313" key="3">
    <source>
        <dbReference type="Proteomes" id="UP001059252"/>
    </source>
</evidence>
<dbReference type="InterPro" id="IPR042173">
    <property type="entry name" value="RNase_J_2"/>
</dbReference>
<dbReference type="Proteomes" id="UP001059252">
    <property type="component" value="Chromosome"/>
</dbReference>
<evidence type="ECO:0000313" key="2">
    <source>
        <dbReference type="EMBL" id="UVD81971.1"/>
    </source>
</evidence>
<feature type="domain" description="Ribonuclease J C-terminal" evidence="1">
    <location>
        <begin position="451"/>
        <end position="546"/>
    </location>
</feature>
<accession>A0ABY5R9H2</accession>
<reference evidence="2" key="1">
    <citation type="submission" date="2022-08" db="EMBL/GenBank/DDBJ databases">
        <title>Complete genome of Mycoplasma iguanae type strain 2327.</title>
        <authorList>
            <person name="Spergser J."/>
        </authorList>
    </citation>
    <scope>NUCLEOTIDE SEQUENCE</scope>
    <source>
        <strain evidence="2">2327</strain>
    </source>
</reference>
<keyword evidence="3" id="KW-1185">Reference proteome</keyword>
<proteinExistence type="predicted"/>